<evidence type="ECO:0000256" key="4">
    <source>
        <dbReference type="ARBA" id="ARBA00022475"/>
    </source>
</evidence>
<keyword evidence="7" id="KW-0472">Membrane</keyword>
<dbReference type="NCBIfam" id="TIGR01727">
    <property type="entry name" value="oligo_HPY"/>
    <property type="match status" value="1"/>
</dbReference>
<sequence>MSLLEVEGLSVTFPTEDGQVHAVRDVSFHVEPGEVLGVVGESGSGKSVSLMAVPRLLPNSASVTGSIRFDGTELVGAGAETLRGLRGSEIAMIFQDPMSSMNPVHTVGRQIAEARRAHASVSKDEAWRDAVAALALVDIPQPETRAKQYPHEFSGGMRQRAMIAMAMVNRPRLIIADEPTTALDVTVQAQVLEVLDQARVESGASLVLVSHDLGVVAGTADRVQVMYGGTIVETGPTEEVFDRPRMPYTVGLLSSLPAVDQIGERLHPIPGAPPSLVSLPSGCTFAPRCPLVEEACREAEPALVAVGTDHHSRCRRWEVLAEGSTTDLFARSSGASGATGSTMGVSA</sequence>
<evidence type="ECO:0000256" key="1">
    <source>
        <dbReference type="ARBA" id="ARBA00004202"/>
    </source>
</evidence>
<dbReference type="PANTHER" id="PTHR43297:SF2">
    <property type="entry name" value="DIPEPTIDE TRANSPORT ATP-BINDING PROTEIN DPPD"/>
    <property type="match status" value="1"/>
</dbReference>
<dbReference type="SMART" id="SM00382">
    <property type="entry name" value="AAA"/>
    <property type="match status" value="1"/>
</dbReference>
<comment type="subcellular location">
    <subcellularLocation>
        <location evidence="1">Cell membrane</location>
        <topology evidence="1">Peripheral membrane protein</topology>
    </subcellularLocation>
</comment>
<dbReference type="PROSITE" id="PS50893">
    <property type="entry name" value="ABC_TRANSPORTER_2"/>
    <property type="match status" value="1"/>
</dbReference>
<dbReference type="Gene3D" id="3.40.50.300">
    <property type="entry name" value="P-loop containing nucleotide triphosphate hydrolases"/>
    <property type="match status" value="1"/>
</dbReference>
<accession>A0ABT7M9P0</accession>
<feature type="domain" description="ABC transporter" evidence="8">
    <location>
        <begin position="4"/>
        <end position="253"/>
    </location>
</feature>
<comment type="similarity">
    <text evidence="2">Belongs to the ABC transporter superfamily.</text>
</comment>
<evidence type="ECO:0000256" key="2">
    <source>
        <dbReference type="ARBA" id="ARBA00005417"/>
    </source>
</evidence>
<dbReference type="PROSITE" id="PS00211">
    <property type="entry name" value="ABC_TRANSPORTER_1"/>
    <property type="match status" value="1"/>
</dbReference>
<reference evidence="9 10" key="1">
    <citation type="submission" date="2023-06" db="EMBL/GenBank/DDBJ databases">
        <title>Actinomycetospora Odt1-22.</title>
        <authorList>
            <person name="Supong K."/>
        </authorList>
    </citation>
    <scope>NUCLEOTIDE SEQUENCE [LARGE SCALE GENOMIC DNA]</scope>
    <source>
        <strain evidence="9 10">Odt1-22</strain>
    </source>
</reference>
<keyword evidence="10" id="KW-1185">Reference proteome</keyword>
<evidence type="ECO:0000256" key="5">
    <source>
        <dbReference type="ARBA" id="ARBA00022741"/>
    </source>
</evidence>
<keyword evidence="5" id="KW-0547">Nucleotide-binding</keyword>
<comment type="caution">
    <text evidence="9">The sequence shown here is derived from an EMBL/GenBank/DDBJ whole genome shotgun (WGS) entry which is preliminary data.</text>
</comment>
<dbReference type="Proteomes" id="UP001231924">
    <property type="component" value="Unassembled WGS sequence"/>
</dbReference>
<keyword evidence="4" id="KW-1003">Cell membrane</keyword>
<evidence type="ECO:0000259" key="8">
    <source>
        <dbReference type="PROSITE" id="PS50893"/>
    </source>
</evidence>
<dbReference type="SUPFAM" id="SSF52540">
    <property type="entry name" value="P-loop containing nucleoside triphosphate hydrolases"/>
    <property type="match status" value="1"/>
</dbReference>
<dbReference type="Pfam" id="PF08352">
    <property type="entry name" value="oligo_HPY"/>
    <property type="match status" value="1"/>
</dbReference>
<dbReference type="InterPro" id="IPR003439">
    <property type="entry name" value="ABC_transporter-like_ATP-bd"/>
</dbReference>
<keyword evidence="3" id="KW-0813">Transport</keyword>
<dbReference type="InterPro" id="IPR013563">
    <property type="entry name" value="Oligopep_ABC_C"/>
</dbReference>
<evidence type="ECO:0000256" key="3">
    <source>
        <dbReference type="ARBA" id="ARBA00022448"/>
    </source>
</evidence>
<keyword evidence="6 9" id="KW-0067">ATP-binding</keyword>
<evidence type="ECO:0000256" key="7">
    <source>
        <dbReference type="ARBA" id="ARBA00023136"/>
    </source>
</evidence>
<evidence type="ECO:0000256" key="6">
    <source>
        <dbReference type="ARBA" id="ARBA00022840"/>
    </source>
</evidence>
<dbReference type="Pfam" id="PF00005">
    <property type="entry name" value="ABC_tran"/>
    <property type="match status" value="1"/>
</dbReference>
<dbReference type="CDD" id="cd03257">
    <property type="entry name" value="ABC_NikE_OppD_transporters"/>
    <property type="match status" value="1"/>
</dbReference>
<dbReference type="EMBL" id="JASVWF010000003">
    <property type="protein sequence ID" value="MDL5157366.1"/>
    <property type="molecule type" value="Genomic_DNA"/>
</dbReference>
<dbReference type="InterPro" id="IPR027417">
    <property type="entry name" value="P-loop_NTPase"/>
</dbReference>
<gene>
    <name evidence="9" type="ORF">QRT03_15475</name>
</gene>
<dbReference type="RefSeq" id="WP_286053796.1">
    <property type="nucleotide sequence ID" value="NZ_JASVWF010000003.1"/>
</dbReference>
<dbReference type="PANTHER" id="PTHR43297">
    <property type="entry name" value="OLIGOPEPTIDE TRANSPORT ATP-BINDING PROTEIN APPD"/>
    <property type="match status" value="1"/>
</dbReference>
<organism evidence="9 10">
    <name type="scientific">Actinomycetospora termitidis</name>
    <dbReference type="NCBI Taxonomy" id="3053470"/>
    <lineage>
        <taxon>Bacteria</taxon>
        <taxon>Bacillati</taxon>
        <taxon>Actinomycetota</taxon>
        <taxon>Actinomycetes</taxon>
        <taxon>Pseudonocardiales</taxon>
        <taxon>Pseudonocardiaceae</taxon>
        <taxon>Actinomycetospora</taxon>
    </lineage>
</organism>
<dbReference type="InterPro" id="IPR017871">
    <property type="entry name" value="ABC_transporter-like_CS"/>
</dbReference>
<proteinExistence type="inferred from homology"/>
<dbReference type="InterPro" id="IPR050388">
    <property type="entry name" value="ABC_Ni/Peptide_Import"/>
</dbReference>
<name>A0ABT7M9P0_9PSEU</name>
<protein>
    <submittedName>
        <fullName evidence="9">ABC transporter ATP-binding protein</fullName>
    </submittedName>
</protein>
<dbReference type="InterPro" id="IPR003593">
    <property type="entry name" value="AAA+_ATPase"/>
</dbReference>
<evidence type="ECO:0000313" key="9">
    <source>
        <dbReference type="EMBL" id="MDL5157366.1"/>
    </source>
</evidence>
<evidence type="ECO:0000313" key="10">
    <source>
        <dbReference type="Proteomes" id="UP001231924"/>
    </source>
</evidence>
<dbReference type="GO" id="GO:0005524">
    <property type="term" value="F:ATP binding"/>
    <property type="evidence" value="ECO:0007669"/>
    <property type="project" value="UniProtKB-KW"/>
</dbReference>